<proteinExistence type="predicted"/>
<organism evidence="1 2">
    <name type="scientific">Campylobacter concisus</name>
    <dbReference type="NCBI Taxonomy" id="199"/>
    <lineage>
        <taxon>Bacteria</taxon>
        <taxon>Pseudomonadati</taxon>
        <taxon>Campylobacterota</taxon>
        <taxon>Epsilonproteobacteria</taxon>
        <taxon>Campylobacterales</taxon>
        <taxon>Campylobacteraceae</taxon>
        <taxon>Campylobacter</taxon>
    </lineage>
</organism>
<dbReference type="EMBL" id="CP049274">
    <property type="protein sequence ID" value="QPH84809.1"/>
    <property type="molecule type" value="Genomic_DNA"/>
</dbReference>
<name>A0A7S9R736_9BACT</name>
<evidence type="ECO:0000313" key="1">
    <source>
        <dbReference type="EMBL" id="QPH84809.1"/>
    </source>
</evidence>
<sequence length="155" mass="18863">MKKYFFLIFFTFNFVFANCYMEQWTDEMTDELKYIIRCEELDNDIVIALLPKDKKLKIQEHRMSILVDFLNEEKIFVEPNEDIRELQTIEVRVDKNKFFRPKISIYEDGGLIVFDLNKEQQKQIIDGKNLLLRYWDSKKMIKTQKIDISDLKKFK</sequence>
<dbReference type="Proteomes" id="UP000594630">
    <property type="component" value="Chromosome"/>
</dbReference>
<evidence type="ECO:0000313" key="2">
    <source>
        <dbReference type="Proteomes" id="UP000594630"/>
    </source>
</evidence>
<accession>A0A7S9R736</accession>
<dbReference type="RefSeq" id="WP_107793536.1">
    <property type="nucleotide sequence ID" value="NZ_CP049274.1"/>
</dbReference>
<dbReference type="AlphaFoldDB" id="A0A7S9R736"/>
<gene>
    <name evidence="1" type="ORF">CVT06_06865</name>
</gene>
<reference evidence="1 2" key="1">
    <citation type="journal article" date="2018" name="Emerg. Microbes Infect.">
        <title>Genomic analysis of oral Campylobacter concisus strains identified a potential bacterial molecular marker associated with active Crohn's disease.</title>
        <authorList>
            <person name="Liu F."/>
            <person name="Ma R."/>
            <person name="Tay C.Y.A."/>
            <person name="Octavia S."/>
            <person name="Lan R."/>
            <person name="Chung H.K.L."/>
            <person name="Riordan S.M."/>
            <person name="Grimm M.C."/>
            <person name="Leong R.W."/>
            <person name="Tanaka M.M."/>
            <person name="Connor S."/>
            <person name="Zhang L."/>
        </authorList>
    </citation>
    <scope>NUCLEOTIDE SEQUENCE [LARGE SCALE GENOMIC DNA]</scope>
    <source>
        <strain evidence="1 2">P10CDO-S2</strain>
    </source>
</reference>
<protein>
    <submittedName>
        <fullName evidence="1">Uncharacterized protein</fullName>
    </submittedName>
</protein>